<gene>
    <name evidence="1" type="ORF">FLJC2902T_32270</name>
</gene>
<dbReference type="eggNOG" id="ENOG5030YHN">
    <property type="taxonomic scope" value="Bacteria"/>
</dbReference>
<reference evidence="1 2" key="1">
    <citation type="submission" date="2013-08" db="EMBL/GenBank/DDBJ databases">
        <title>Flavobacterium limnosediminis JC2902 genome sequencing.</title>
        <authorList>
            <person name="Lee K."/>
            <person name="Yi H."/>
            <person name="Park S."/>
            <person name="Chun J."/>
        </authorList>
    </citation>
    <scope>NUCLEOTIDE SEQUENCE [LARGE SCALE GENOMIC DNA]</scope>
    <source>
        <strain evidence="1 2">JC2902</strain>
    </source>
</reference>
<protein>
    <submittedName>
        <fullName evidence="1">Uncharacterized protein</fullName>
    </submittedName>
</protein>
<comment type="caution">
    <text evidence="1">The sequence shown here is derived from an EMBL/GenBank/DDBJ whole genome shotgun (WGS) entry which is preliminary data.</text>
</comment>
<evidence type="ECO:0000313" key="1">
    <source>
        <dbReference type="EMBL" id="ESU23063.1"/>
    </source>
</evidence>
<accession>V6S8P5</accession>
<keyword evidence="2" id="KW-1185">Reference proteome</keyword>
<dbReference type="AlphaFoldDB" id="V6S8P5"/>
<sequence length="220" mass="25643">MIFSSCKEHVDKSNLSHHEQHPGCKHEEELGKVRDTFNLKLISLYNSNLPVAKLISKSDSLIKDFKESNSDLHTDIAFLCEAQINYFNAEMLYKNGYYQKSINELHKSNPFGNSTGDIAAGIAANYIKLEEFDKAKIFVDSIGKGYYLYEYALANYYETIKAKNEAVKIYKNIIDRKSHQERFYYKSSALRLEELERENPTFLHEIIFPTRKPRDETFKK</sequence>
<dbReference type="EMBL" id="AVGG01000047">
    <property type="protein sequence ID" value="ESU23063.1"/>
    <property type="molecule type" value="Genomic_DNA"/>
</dbReference>
<name>V6S8P5_9FLAO</name>
<dbReference type="PATRIC" id="fig|1341181.4.peg.3164"/>
<organism evidence="1 2">
    <name type="scientific">Flavobacterium limnosediminis JC2902</name>
    <dbReference type="NCBI Taxonomy" id="1341181"/>
    <lineage>
        <taxon>Bacteria</taxon>
        <taxon>Pseudomonadati</taxon>
        <taxon>Bacteroidota</taxon>
        <taxon>Flavobacteriia</taxon>
        <taxon>Flavobacteriales</taxon>
        <taxon>Flavobacteriaceae</taxon>
        <taxon>Flavobacterium</taxon>
    </lineage>
</organism>
<evidence type="ECO:0000313" key="2">
    <source>
        <dbReference type="Proteomes" id="UP000018004"/>
    </source>
</evidence>
<dbReference type="Proteomes" id="UP000018004">
    <property type="component" value="Unassembled WGS sequence"/>
</dbReference>
<proteinExistence type="predicted"/>